<dbReference type="EMBL" id="UINC01019210">
    <property type="protein sequence ID" value="SVA81235.1"/>
    <property type="molecule type" value="Genomic_DNA"/>
</dbReference>
<accession>A0A381YW50</accession>
<proteinExistence type="predicted"/>
<sequence length="73" mass="7792">MDKNLKKMIDNVADGDMAAAGDAFNAAADARRADTWKQAKIDYAQRAFKEVDLGQETSGVDTGISGDPAEVED</sequence>
<feature type="region of interest" description="Disordered" evidence="1">
    <location>
        <begin position="54"/>
        <end position="73"/>
    </location>
</feature>
<organism evidence="2">
    <name type="scientific">marine metagenome</name>
    <dbReference type="NCBI Taxonomy" id="408172"/>
    <lineage>
        <taxon>unclassified sequences</taxon>
        <taxon>metagenomes</taxon>
        <taxon>ecological metagenomes</taxon>
    </lineage>
</organism>
<evidence type="ECO:0000313" key="2">
    <source>
        <dbReference type="EMBL" id="SVA81235.1"/>
    </source>
</evidence>
<protein>
    <submittedName>
        <fullName evidence="2">Uncharacterized protein</fullName>
    </submittedName>
</protein>
<dbReference type="AlphaFoldDB" id="A0A381YW50"/>
<gene>
    <name evidence="2" type="ORF">METZ01_LOCUS134089</name>
</gene>
<reference evidence="2" key="1">
    <citation type="submission" date="2018-05" db="EMBL/GenBank/DDBJ databases">
        <authorList>
            <person name="Lanie J.A."/>
            <person name="Ng W.-L."/>
            <person name="Kazmierczak K.M."/>
            <person name="Andrzejewski T.M."/>
            <person name="Davidsen T.M."/>
            <person name="Wayne K.J."/>
            <person name="Tettelin H."/>
            <person name="Glass J.I."/>
            <person name="Rusch D."/>
            <person name="Podicherti R."/>
            <person name="Tsui H.-C.T."/>
            <person name="Winkler M.E."/>
        </authorList>
    </citation>
    <scope>NUCLEOTIDE SEQUENCE</scope>
</reference>
<name>A0A381YW50_9ZZZZ</name>
<evidence type="ECO:0000256" key="1">
    <source>
        <dbReference type="SAM" id="MobiDB-lite"/>
    </source>
</evidence>